<dbReference type="GeneID" id="55973094"/>
<dbReference type="OrthoDB" id="2269373at2759"/>
<dbReference type="AlphaFoldDB" id="A0A9P4YTK6"/>
<dbReference type="RefSeq" id="XP_035321217.1">
    <property type="nucleotide sequence ID" value="XM_035468837.1"/>
</dbReference>
<feature type="region of interest" description="Disordered" evidence="1">
    <location>
        <begin position="59"/>
        <end position="109"/>
    </location>
</feature>
<sequence>MPAVSSPRKLACKGLICTPSTPAPTRKRRQPTKELLERMTRCEELLRLCLEQNALCHTAGLRSSPSTSSSSPPPKSRGTPSVEGDQVLPSTENDDAMAAANDMSLRPRS</sequence>
<reference evidence="2" key="1">
    <citation type="submission" date="2020-03" db="EMBL/GenBank/DDBJ databases">
        <title>Site-based positive gene gene selection in Geosmithia morbida across the United States reveals a broad range of putative effectors and factors for local host and environmental adapation.</title>
        <authorList>
            <person name="Onufrak A."/>
            <person name="Murdoch R.W."/>
            <person name="Gazis R."/>
            <person name="Huff M."/>
            <person name="Staton M."/>
            <person name="Klingeman W."/>
            <person name="Hadziabdic D."/>
        </authorList>
    </citation>
    <scope>NUCLEOTIDE SEQUENCE</scope>
    <source>
        <strain evidence="2">1262</strain>
    </source>
</reference>
<proteinExistence type="predicted"/>
<evidence type="ECO:0000256" key="1">
    <source>
        <dbReference type="SAM" id="MobiDB-lite"/>
    </source>
</evidence>
<dbReference type="Proteomes" id="UP000749293">
    <property type="component" value="Unassembled WGS sequence"/>
</dbReference>
<name>A0A9P4YTK6_9HYPO</name>
<organism evidence="2 3">
    <name type="scientific">Geosmithia morbida</name>
    <dbReference type="NCBI Taxonomy" id="1094350"/>
    <lineage>
        <taxon>Eukaryota</taxon>
        <taxon>Fungi</taxon>
        <taxon>Dikarya</taxon>
        <taxon>Ascomycota</taxon>
        <taxon>Pezizomycotina</taxon>
        <taxon>Sordariomycetes</taxon>
        <taxon>Hypocreomycetidae</taxon>
        <taxon>Hypocreales</taxon>
        <taxon>Bionectriaceae</taxon>
        <taxon>Geosmithia</taxon>
    </lineage>
</organism>
<accession>A0A9P4YTK6</accession>
<keyword evidence="3" id="KW-1185">Reference proteome</keyword>
<comment type="caution">
    <text evidence="2">The sequence shown here is derived from an EMBL/GenBank/DDBJ whole genome shotgun (WGS) entry which is preliminary data.</text>
</comment>
<evidence type="ECO:0000313" key="3">
    <source>
        <dbReference type="Proteomes" id="UP000749293"/>
    </source>
</evidence>
<dbReference type="EMBL" id="JAANYQ010000008">
    <property type="protein sequence ID" value="KAF4122565.1"/>
    <property type="molecule type" value="Genomic_DNA"/>
</dbReference>
<evidence type="ECO:0000313" key="2">
    <source>
        <dbReference type="EMBL" id="KAF4122565.1"/>
    </source>
</evidence>
<feature type="compositionally biased region" description="Low complexity" evidence="1">
    <location>
        <begin position="62"/>
        <end position="81"/>
    </location>
</feature>
<gene>
    <name evidence="2" type="ORF">GMORB2_6871</name>
</gene>
<protein>
    <submittedName>
        <fullName evidence="2">Fungal Zn(2)-Cys(6) binuclear cluster domain</fullName>
    </submittedName>
</protein>